<evidence type="ECO:0000313" key="17">
    <source>
        <dbReference type="EMBL" id="CAH3172991.1"/>
    </source>
</evidence>
<evidence type="ECO:0000256" key="9">
    <source>
        <dbReference type="ARBA" id="ARBA00023258"/>
    </source>
</evidence>
<sequence>MAFKLNAENGYQNPSALDSTCCDLKSLQMLTNIREPRDFDKGLLKNVDLHFSFVPGITDYKIGSLDDDGLRGEKGKDILRLKNERILGPSTRSQSLGHFREQKHDANTFPKMHSLNSTVTAVRGSDVTLVCKGSNVQPLDTDFMWKFNNETVENKENRNIKLIWLPKRQAKYSLDILNVSEKDAGDYRCIAQVSNFGIHDKAEASIKLRLYESILNLTASPPNVIIEEGRTVPLQCEVMCSKTMDVWTFWLFNGKMIEARPFHTGNEHDLSNTVTNISTFLLKNAMLSQTGVYTCGANSTGVMKTQNITVTVKDLEGPTLVQTKSNIDAVEGENIMLSCNAVYPEAFFVDTFWIFNGSRINSNDKYKEKNISPWVEQSERSVKRMKIGLTIYNVGLNDSGEYMCALNTSLGLHLKNVSVNVTRKPGPQPGFRIQQPTEKPQGKADLLGTTLFIGLGLFVGLVTTIIVSMKLWRWPKPRPPKSIKSPPDLDAKDVEYDVFLSYCKKDFPWVDRELLPLFNHNQVKYCVDFLHFELGKAFVENIVEGICKSRKFLAVWSANFASSIYCNKELDFALHRSFQKSDTTVIVIRIDWTDPTRLPKSLQTKTFLDYADSAERKGWEKRLIQHLKPPKQPKKMIVSIV</sequence>
<keyword evidence="5" id="KW-0899">Viral immunoevasion</keyword>
<dbReference type="Gene3D" id="2.60.40.10">
    <property type="entry name" value="Immunoglobulins"/>
    <property type="match status" value="3"/>
</dbReference>
<keyword evidence="5" id="KW-1114">Inhibition of host interferon signaling pathway by virus</keyword>
<dbReference type="InterPro" id="IPR013098">
    <property type="entry name" value="Ig_I-set"/>
</dbReference>
<feature type="domain" description="Ig-like" evidence="16">
    <location>
        <begin position="212"/>
        <end position="311"/>
    </location>
</feature>
<feature type="domain" description="Ig-like" evidence="16">
    <location>
        <begin position="318"/>
        <end position="422"/>
    </location>
</feature>
<dbReference type="InterPro" id="IPR000157">
    <property type="entry name" value="TIR_dom"/>
</dbReference>
<dbReference type="Pfam" id="PF13676">
    <property type="entry name" value="TIR_2"/>
    <property type="match status" value="1"/>
</dbReference>
<evidence type="ECO:0000259" key="16">
    <source>
        <dbReference type="PROSITE" id="PS50835"/>
    </source>
</evidence>
<keyword evidence="10" id="KW-0393">Immunoglobulin domain</keyword>
<feature type="domain" description="TIR" evidence="15">
    <location>
        <begin position="494"/>
        <end position="628"/>
    </location>
</feature>
<dbReference type="SUPFAM" id="SSF52200">
    <property type="entry name" value="Toll/Interleukin receptor TIR domain"/>
    <property type="match status" value="1"/>
</dbReference>
<keyword evidence="3" id="KW-1090">Inhibition of host innate immune response by virus</keyword>
<evidence type="ECO:0000256" key="7">
    <source>
        <dbReference type="ARBA" id="ARBA00023157"/>
    </source>
</evidence>
<dbReference type="Pfam" id="PF13927">
    <property type="entry name" value="Ig_3"/>
    <property type="match status" value="1"/>
</dbReference>
<evidence type="ECO:0000256" key="1">
    <source>
        <dbReference type="ARBA" id="ARBA00009752"/>
    </source>
</evidence>
<comment type="caution">
    <text evidence="17">The sequence shown here is derived from an EMBL/GenBank/DDBJ whole genome shotgun (WGS) entry which is preliminary data.</text>
</comment>
<dbReference type="InterPro" id="IPR003598">
    <property type="entry name" value="Ig_sub2"/>
</dbReference>
<dbReference type="PROSITE" id="PS50104">
    <property type="entry name" value="TIR"/>
    <property type="match status" value="1"/>
</dbReference>
<keyword evidence="2" id="KW-0244">Early protein</keyword>
<dbReference type="InterPro" id="IPR013783">
    <property type="entry name" value="Ig-like_fold"/>
</dbReference>
<protein>
    <recommendedName>
        <fullName evidence="12">Soluble interferon alpha/beta receptor OPG204</fullName>
    </recommendedName>
</protein>
<keyword evidence="6" id="KW-0520">NAD</keyword>
<dbReference type="InterPro" id="IPR015621">
    <property type="entry name" value="IL-1_rcpt_fam"/>
</dbReference>
<evidence type="ECO:0000256" key="13">
    <source>
        <dbReference type="ARBA" id="ARBA00045444"/>
    </source>
</evidence>
<comment type="subunit">
    <text evidence="11">Interacts with host IFNA1.</text>
</comment>
<keyword evidence="8" id="KW-0325">Glycoprotein</keyword>
<dbReference type="PROSITE" id="PS50835">
    <property type="entry name" value="IG_LIKE"/>
    <property type="match status" value="3"/>
</dbReference>
<evidence type="ECO:0000256" key="14">
    <source>
        <dbReference type="SAM" id="Phobius"/>
    </source>
</evidence>
<proteinExistence type="inferred from homology"/>
<dbReference type="CDD" id="cd00096">
    <property type="entry name" value="Ig"/>
    <property type="match status" value="1"/>
</dbReference>
<evidence type="ECO:0000259" key="15">
    <source>
        <dbReference type="PROSITE" id="PS50104"/>
    </source>
</evidence>
<feature type="transmembrane region" description="Helical" evidence="14">
    <location>
        <begin position="446"/>
        <end position="472"/>
    </location>
</feature>
<evidence type="ECO:0000256" key="3">
    <source>
        <dbReference type="ARBA" id="ARBA00022632"/>
    </source>
</evidence>
<evidence type="ECO:0000313" key="18">
    <source>
        <dbReference type="Proteomes" id="UP001159405"/>
    </source>
</evidence>
<dbReference type="SMART" id="SM00255">
    <property type="entry name" value="TIR"/>
    <property type="match status" value="1"/>
</dbReference>
<dbReference type="SMART" id="SM00409">
    <property type="entry name" value="IG"/>
    <property type="match status" value="3"/>
</dbReference>
<accession>A0ABN8R2I3</accession>
<dbReference type="InterPro" id="IPR013151">
    <property type="entry name" value="Immunoglobulin_dom"/>
</dbReference>
<feature type="domain" description="Ig-like" evidence="16">
    <location>
        <begin position="110"/>
        <end position="205"/>
    </location>
</feature>
<evidence type="ECO:0000256" key="6">
    <source>
        <dbReference type="ARBA" id="ARBA00023027"/>
    </source>
</evidence>
<dbReference type="EMBL" id="CALNXK010000177">
    <property type="protein sequence ID" value="CAH3172991.1"/>
    <property type="molecule type" value="Genomic_DNA"/>
</dbReference>
<dbReference type="Pfam" id="PF07679">
    <property type="entry name" value="I-set"/>
    <property type="match status" value="1"/>
</dbReference>
<keyword evidence="18" id="KW-1185">Reference proteome</keyword>
<name>A0ABN8R2I3_9CNID</name>
<keyword evidence="9" id="KW-0922">Interferon antiviral system evasion</keyword>
<dbReference type="PANTHER" id="PTHR11890:SF44">
    <property type="entry name" value="X-LINKED INTERLEUKIN-1 RECEPTOR ACCESSORY PROTEIN-LIKE 2"/>
    <property type="match status" value="1"/>
</dbReference>
<dbReference type="InterPro" id="IPR007110">
    <property type="entry name" value="Ig-like_dom"/>
</dbReference>
<keyword evidence="7" id="KW-1015">Disulfide bond</keyword>
<evidence type="ECO:0000256" key="11">
    <source>
        <dbReference type="ARBA" id="ARBA00038761"/>
    </source>
</evidence>
<dbReference type="InterPro" id="IPR035897">
    <property type="entry name" value="Toll_tir_struct_dom_sf"/>
</dbReference>
<evidence type="ECO:0000256" key="8">
    <source>
        <dbReference type="ARBA" id="ARBA00023180"/>
    </source>
</evidence>
<keyword evidence="14" id="KW-0812">Transmembrane</keyword>
<dbReference type="Pfam" id="PF00047">
    <property type="entry name" value="ig"/>
    <property type="match status" value="1"/>
</dbReference>
<keyword evidence="14" id="KW-1133">Transmembrane helix</keyword>
<evidence type="ECO:0000256" key="5">
    <source>
        <dbReference type="ARBA" id="ARBA00022830"/>
    </source>
</evidence>
<evidence type="ECO:0000256" key="12">
    <source>
        <dbReference type="ARBA" id="ARBA00041012"/>
    </source>
</evidence>
<reference evidence="17 18" key="1">
    <citation type="submission" date="2022-05" db="EMBL/GenBank/DDBJ databases">
        <authorList>
            <consortium name="Genoscope - CEA"/>
            <person name="William W."/>
        </authorList>
    </citation>
    <scope>NUCLEOTIDE SEQUENCE [LARGE SCALE GENOMIC DNA]</scope>
</reference>
<organism evidence="17 18">
    <name type="scientific">Porites lobata</name>
    <dbReference type="NCBI Taxonomy" id="104759"/>
    <lineage>
        <taxon>Eukaryota</taxon>
        <taxon>Metazoa</taxon>
        <taxon>Cnidaria</taxon>
        <taxon>Anthozoa</taxon>
        <taxon>Hexacorallia</taxon>
        <taxon>Scleractinia</taxon>
        <taxon>Fungiina</taxon>
        <taxon>Poritidae</taxon>
        <taxon>Porites</taxon>
    </lineage>
</organism>
<comment type="function">
    <text evidence="13">Counteracts the antiviral effects of host IFN-alpha/beta and key IFN-inducible proteins involved in viral RNA degradation suxh as host OAS1. Acts as a soluble IFN-alpha receptor and thus inhibits the interaction between host IFN-alpha and its receptor.</text>
</comment>
<dbReference type="PANTHER" id="PTHR11890">
    <property type="entry name" value="INTERLEUKIN-1 RECEPTOR FAMILY MEMBER"/>
    <property type="match status" value="1"/>
</dbReference>
<dbReference type="Proteomes" id="UP001159405">
    <property type="component" value="Unassembled WGS sequence"/>
</dbReference>
<dbReference type="SUPFAM" id="SSF48726">
    <property type="entry name" value="Immunoglobulin"/>
    <property type="match status" value="3"/>
</dbReference>
<evidence type="ECO:0000256" key="10">
    <source>
        <dbReference type="ARBA" id="ARBA00023319"/>
    </source>
</evidence>
<evidence type="ECO:0000256" key="4">
    <source>
        <dbReference type="ARBA" id="ARBA00022801"/>
    </source>
</evidence>
<keyword evidence="4" id="KW-0378">Hydrolase</keyword>
<comment type="similarity">
    <text evidence="1">Belongs to the interleukin-1 receptor family.</text>
</comment>
<dbReference type="InterPro" id="IPR003599">
    <property type="entry name" value="Ig_sub"/>
</dbReference>
<keyword evidence="5" id="KW-0945">Host-virus interaction</keyword>
<dbReference type="SMART" id="SM00408">
    <property type="entry name" value="IGc2"/>
    <property type="match status" value="3"/>
</dbReference>
<evidence type="ECO:0000256" key="2">
    <source>
        <dbReference type="ARBA" id="ARBA00022518"/>
    </source>
</evidence>
<dbReference type="Gene3D" id="3.40.50.10140">
    <property type="entry name" value="Toll/interleukin-1 receptor homology (TIR) domain"/>
    <property type="match status" value="1"/>
</dbReference>
<keyword evidence="14" id="KW-0472">Membrane</keyword>
<dbReference type="InterPro" id="IPR036179">
    <property type="entry name" value="Ig-like_dom_sf"/>
</dbReference>
<gene>
    <name evidence="17" type="ORF">PLOB_00013469</name>
</gene>